<gene>
    <name evidence="1" type="ORF">KP509_30G043800</name>
</gene>
<evidence type="ECO:0000313" key="2">
    <source>
        <dbReference type="Proteomes" id="UP000825935"/>
    </source>
</evidence>
<name>A0A8T2R2Z7_CERRI</name>
<dbReference type="EMBL" id="CM035435">
    <property type="protein sequence ID" value="KAH7290350.1"/>
    <property type="molecule type" value="Genomic_DNA"/>
</dbReference>
<accession>A0A8T2R2Z7</accession>
<dbReference type="AlphaFoldDB" id="A0A8T2R2Z7"/>
<sequence length="58" mass="6730">MISQYVEESQMRGLKVQWSDAEILSKDDALLFWERITVADFSFQDNALMKLLSPAFLC</sequence>
<reference evidence="1" key="1">
    <citation type="submission" date="2021-08" db="EMBL/GenBank/DDBJ databases">
        <title>WGS assembly of Ceratopteris richardii.</title>
        <authorList>
            <person name="Marchant D.B."/>
            <person name="Chen G."/>
            <person name="Jenkins J."/>
            <person name="Shu S."/>
            <person name="Leebens-Mack J."/>
            <person name="Grimwood J."/>
            <person name="Schmutz J."/>
            <person name="Soltis P."/>
            <person name="Soltis D."/>
            <person name="Chen Z.-H."/>
        </authorList>
    </citation>
    <scope>NUCLEOTIDE SEQUENCE</scope>
    <source>
        <strain evidence="1">Whitten #5841</strain>
        <tissue evidence="1">Leaf</tissue>
    </source>
</reference>
<organism evidence="1 2">
    <name type="scientific">Ceratopteris richardii</name>
    <name type="common">Triangle waterfern</name>
    <dbReference type="NCBI Taxonomy" id="49495"/>
    <lineage>
        <taxon>Eukaryota</taxon>
        <taxon>Viridiplantae</taxon>
        <taxon>Streptophyta</taxon>
        <taxon>Embryophyta</taxon>
        <taxon>Tracheophyta</taxon>
        <taxon>Polypodiopsida</taxon>
        <taxon>Polypodiidae</taxon>
        <taxon>Polypodiales</taxon>
        <taxon>Pteridineae</taxon>
        <taxon>Pteridaceae</taxon>
        <taxon>Parkerioideae</taxon>
        <taxon>Ceratopteris</taxon>
    </lineage>
</organism>
<proteinExistence type="predicted"/>
<dbReference type="Proteomes" id="UP000825935">
    <property type="component" value="Chromosome 30"/>
</dbReference>
<keyword evidence="2" id="KW-1185">Reference proteome</keyword>
<evidence type="ECO:0000313" key="1">
    <source>
        <dbReference type="EMBL" id="KAH7290350.1"/>
    </source>
</evidence>
<comment type="caution">
    <text evidence="1">The sequence shown here is derived from an EMBL/GenBank/DDBJ whole genome shotgun (WGS) entry which is preliminary data.</text>
</comment>
<protein>
    <submittedName>
        <fullName evidence="1">Uncharacterized protein</fullName>
    </submittedName>
</protein>